<proteinExistence type="predicted"/>
<evidence type="ECO:0000313" key="2">
    <source>
        <dbReference type="Proteomes" id="UP001372338"/>
    </source>
</evidence>
<accession>A0AAN9FHK7</accession>
<sequence>MVVKEKETKRPSHVMRLEAKGGNSGLPAKLMKSGIIDNKQPRGNPWEWRPKFFQNERYPKSTSKADLVFNVVEDDLMFFNSSFVGTINLDMDLYLFPQHLCEEGILSLEGYFDKWFSDISAWSHDITPSAPFGWLACYEALAQA</sequence>
<gene>
    <name evidence="1" type="ORF">RIF29_15672</name>
</gene>
<dbReference type="EMBL" id="JAYWIO010000003">
    <property type="protein sequence ID" value="KAK7274576.1"/>
    <property type="molecule type" value="Genomic_DNA"/>
</dbReference>
<dbReference type="AlphaFoldDB" id="A0AAN9FHK7"/>
<reference evidence="1 2" key="1">
    <citation type="submission" date="2024-01" db="EMBL/GenBank/DDBJ databases">
        <title>The genomes of 5 underutilized Papilionoideae crops provide insights into root nodulation and disease resistanc.</title>
        <authorList>
            <person name="Yuan L."/>
        </authorList>
    </citation>
    <scope>NUCLEOTIDE SEQUENCE [LARGE SCALE GENOMIC DNA]</scope>
    <source>
        <strain evidence="1">ZHUSHIDOU_FW_LH</strain>
        <tissue evidence="1">Leaf</tissue>
    </source>
</reference>
<protein>
    <submittedName>
        <fullName evidence="1">Uncharacterized protein</fullName>
    </submittedName>
</protein>
<evidence type="ECO:0000313" key="1">
    <source>
        <dbReference type="EMBL" id="KAK7274576.1"/>
    </source>
</evidence>
<keyword evidence="2" id="KW-1185">Reference proteome</keyword>
<dbReference type="Proteomes" id="UP001372338">
    <property type="component" value="Unassembled WGS sequence"/>
</dbReference>
<organism evidence="1 2">
    <name type="scientific">Crotalaria pallida</name>
    <name type="common">Smooth rattlebox</name>
    <name type="synonym">Crotalaria striata</name>
    <dbReference type="NCBI Taxonomy" id="3830"/>
    <lineage>
        <taxon>Eukaryota</taxon>
        <taxon>Viridiplantae</taxon>
        <taxon>Streptophyta</taxon>
        <taxon>Embryophyta</taxon>
        <taxon>Tracheophyta</taxon>
        <taxon>Spermatophyta</taxon>
        <taxon>Magnoliopsida</taxon>
        <taxon>eudicotyledons</taxon>
        <taxon>Gunneridae</taxon>
        <taxon>Pentapetalae</taxon>
        <taxon>rosids</taxon>
        <taxon>fabids</taxon>
        <taxon>Fabales</taxon>
        <taxon>Fabaceae</taxon>
        <taxon>Papilionoideae</taxon>
        <taxon>50 kb inversion clade</taxon>
        <taxon>genistoids sensu lato</taxon>
        <taxon>core genistoids</taxon>
        <taxon>Crotalarieae</taxon>
        <taxon>Crotalaria</taxon>
    </lineage>
</organism>
<name>A0AAN9FHK7_CROPI</name>
<comment type="caution">
    <text evidence="1">The sequence shown here is derived from an EMBL/GenBank/DDBJ whole genome shotgun (WGS) entry which is preliminary data.</text>
</comment>